<dbReference type="GO" id="GO:0008194">
    <property type="term" value="F:UDP-glycosyltransferase activity"/>
    <property type="evidence" value="ECO:0007669"/>
    <property type="project" value="InterPro"/>
</dbReference>
<proteinExistence type="inferred from homology"/>
<dbReference type="InterPro" id="IPR048284">
    <property type="entry name" value="EryCIII-like_N"/>
</dbReference>
<evidence type="ECO:0000256" key="2">
    <source>
        <dbReference type="ARBA" id="ARBA00022676"/>
    </source>
</evidence>
<evidence type="ECO:0000259" key="4">
    <source>
        <dbReference type="Pfam" id="PF06722"/>
    </source>
</evidence>
<dbReference type="InterPro" id="IPR010610">
    <property type="entry name" value="EryCIII-like_C"/>
</dbReference>
<name>A0A8J3ZFH3_9ACTN</name>
<feature type="domain" description="Erythromycin biosynthesis protein CIII-like C-terminal" evidence="4">
    <location>
        <begin position="265"/>
        <end position="407"/>
    </location>
</feature>
<dbReference type="Pfam" id="PF21036">
    <property type="entry name" value="EryCIII-like_N"/>
    <property type="match status" value="1"/>
</dbReference>
<evidence type="ECO:0000313" key="6">
    <source>
        <dbReference type="EMBL" id="GIJ60383.1"/>
    </source>
</evidence>
<dbReference type="GO" id="GO:0016758">
    <property type="term" value="F:hexosyltransferase activity"/>
    <property type="evidence" value="ECO:0007669"/>
    <property type="project" value="UniProtKB-ARBA"/>
</dbReference>
<dbReference type="AlphaFoldDB" id="A0A8J3ZFH3"/>
<comment type="caution">
    <text evidence="6">The sequence shown here is derived from an EMBL/GenBank/DDBJ whole genome shotgun (WGS) entry which is preliminary data.</text>
</comment>
<dbReference type="GO" id="GO:0017000">
    <property type="term" value="P:antibiotic biosynthetic process"/>
    <property type="evidence" value="ECO:0007669"/>
    <property type="project" value="UniProtKB-ARBA"/>
</dbReference>
<keyword evidence="2" id="KW-0328">Glycosyltransferase</keyword>
<dbReference type="Gene3D" id="3.40.50.2000">
    <property type="entry name" value="Glycogen Phosphorylase B"/>
    <property type="match status" value="2"/>
</dbReference>
<organism evidence="6 7">
    <name type="scientific">Virgisporangium aurantiacum</name>
    <dbReference type="NCBI Taxonomy" id="175570"/>
    <lineage>
        <taxon>Bacteria</taxon>
        <taxon>Bacillati</taxon>
        <taxon>Actinomycetota</taxon>
        <taxon>Actinomycetes</taxon>
        <taxon>Micromonosporales</taxon>
        <taxon>Micromonosporaceae</taxon>
        <taxon>Virgisporangium</taxon>
    </lineage>
</organism>
<gene>
    <name evidence="6" type="ORF">Vau01_078990</name>
</gene>
<evidence type="ECO:0000259" key="5">
    <source>
        <dbReference type="Pfam" id="PF21036"/>
    </source>
</evidence>
<dbReference type="RefSeq" id="WP_204004594.1">
    <property type="nucleotide sequence ID" value="NZ_BOPG01000053.1"/>
</dbReference>
<accession>A0A8J3ZFH3</accession>
<protein>
    <submittedName>
        <fullName evidence="6">Glycosyl transferase</fullName>
    </submittedName>
</protein>
<dbReference type="SUPFAM" id="SSF53756">
    <property type="entry name" value="UDP-Glycosyltransferase/glycogen phosphorylase"/>
    <property type="match status" value="1"/>
</dbReference>
<evidence type="ECO:0000256" key="1">
    <source>
        <dbReference type="ARBA" id="ARBA00006962"/>
    </source>
</evidence>
<evidence type="ECO:0000256" key="3">
    <source>
        <dbReference type="ARBA" id="ARBA00022679"/>
    </source>
</evidence>
<feature type="domain" description="Erythromycin biosynthesis protein CIII-like N-terminal" evidence="5">
    <location>
        <begin position="22"/>
        <end position="248"/>
    </location>
</feature>
<keyword evidence="7" id="KW-1185">Reference proteome</keyword>
<keyword evidence="3 6" id="KW-0808">Transferase</keyword>
<dbReference type="CDD" id="cd03784">
    <property type="entry name" value="GT1_Gtf-like"/>
    <property type="match status" value="1"/>
</dbReference>
<dbReference type="PANTHER" id="PTHR48050">
    <property type="entry name" value="STEROL 3-BETA-GLUCOSYLTRANSFERASE"/>
    <property type="match status" value="1"/>
</dbReference>
<dbReference type="InterPro" id="IPR002213">
    <property type="entry name" value="UDP_glucos_trans"/>
</dbReference>
<dbReference type="InterPro" id="IPR050426">
    <property type="entry name" value="Glycosyltransferase_28"/>
</dbReference>
<sequence>MRVLFSVSDWSSHYFPMVPLGWALQAAGHELRVACDASQAPAVARAGLTPVPLLAGRDLIFMHRMHNLEQVHLGRWPHDRLPPHPVTGEPLTGLAEFGDLGTYLARTRAEVAAALQRNMVDAVGWTCDWQPALVVCDLTSLHGLLTAAVADVPCAVHLWGPVGTVEPPEYDLVPDDRAGTLGRLGVDAEVVDLIEHVIDPCPADLAPPTTAVRLPSRYVPYNGGGPVPAWTARPVRASDRPRVCVVFGDSLREMAGAGSFDLAGLVRSVARLDVEVVVLVHPDDAARLGDLPGNVRVPGPVPLHALLPTCAAVIHHGGAGSLMTALAAGVPQLSLPFFPDQRANAARLAATGAGDTMDGNSFDPAGVRARLVGLLGDPRYRRRAAALRDQLADRPSPAQLVEPLEELARAGRRVHHGSRLPAVDGGLPLQWSSTRR</sequence>
<dbReference type="Pfam" id="PF06722">
    <property type="entry name" value="EryCIII-like_C"/>
    <property type="match status" value="1"/>
</dbReference>
<dbReference type="PANTHER" id="PTHR48050:SF13">
    <property type="entry name" value="STEROL 3-BETA-GLUCOSYLTRANSFERASE UGT80A2"/>
    <property type="match status" value="1"/>
</dbReference>
<dbReference type="EMBL" id="BOPG01000053">
    <property type="protein sequence ID" value="GIJ60383.1"/>
    <property type="molecule type" value="Genomic_DNA"/>
</dbReference>
<dbReference type="Proteomes" id="UP000612585">
    <property type="component" value="Unassembled WGS sequence"/>
</dbReference>
<comment type="similarity">
    <text evidence="1">Belongs to the glycosyltransferase 28 family.</text>
</comment>
<reference evidence="6" key="1">
    <citation type="submission" date="2021-01" db="EMBL/GenBank/DDBJ databases">
        <title>Whole genome shotgun sequence of Virgisporangium aurantiacum NBRC 16421.</title>
        <authorList>
            <person name="Komaki H."/>
            <person name="Tamura T."/>
        </authorList>
    </citation>
    <scope>NUCLEOTIDE SEQUENCE</scope>
    <source>
        <strain evidence="6">NBRC 16421</strain>
    </source>
</reference>
<evidence type="ECO:0000313" key="7">
    <source>
        <dbReference type="Proteomes" id="UP000612585"/>
    </source>
</evidence>